<evidence type="ECO:0000256" key="2">
    <source>
        <dbReference type="ARBA" id="ARBA00022649"/>
    </source>
</evidence>
<comment type="caution">
    <text evidence="9">The sequence shown here is derived from an EMBL/GenBank/DDBJ whole genome shotgun (WGS) entry which is preliminary data.</text>
</comment>
<dbReference type="InterPro" id="IPR050556">
    <property type="entry name" value="Type_II_TA_system_RNase"/>
</dbReference>
<reference evidence="9" key="1">
    <citation type="submission" date="2022-09" db="EMBL/GenBank/DDBJ databases">
        <title>Isolation and characterization of 3-chlorobenzoate degrading bacteria from soils in Shizuoka.</title>
        <authorList>
            <person name="Ifat A."/>
            <person name="Ogawa N."/>
            <person name="Kimbara K."/>
            <person name="Moriuchi R."/>
            <person name="Dohra H."/>
            <person name="Shintani M."/>
        </authorList>
    </citation>
    <scope>NUCLEOTIDE SEQUENCE</scope>
    <source>
        <strain evidence="9">19CS4-2</strain>
    </source>
</reference>
<evidence type="ECO:0000256" key="1">
    <source>
        <dbReference type="ARBA" id="ARBA00001946"/>
    </source>
</evidence>
<protein>
    <submittedName>
        <fullName evidence="9">Type II toxin-antitoxin system VapC family toxin</fullName>
    </submittedName>
</protein>
<accession>A0AA37ICN4</accession>
<evidence type="ECO:0000256" key="6">
    <source>
        <dbReference type="ARBA" id="ARBA00022842"/>
    </source>
</evidence>
<organism evidence="9 10">
    <name type="scientific">Caballeronia novacaledonica</name>
    <dbReference type="NCBI Taxonomy" id="1544861"/>
    <lineage>
        <taxon>Bacteria</taxon>
        <taxon>Pseudomonadati</taxon>
        <taxon>Pseudomonadota</taxon>
        <taxon>Betaproteobacteria</taxon>
        <taxon>Burkholderiales</taxon>
        <taxon>Burkholderiaceae</taxon>
        <taxon>Caballeronia</taxon>
    </lineage>
</organism>
<dbReference type="CDD" id="cd18737">
    <property type="entry name" value="PIN_VapC4-5_FitB-like"/>
    <property type="match status" value="1"/>
</dbReference>
<dbReference type="Pfam" id="PF01850">
    <property type="entry name" value="PIN"/>
    <property type="match status" value="1"/>
</dbReference>
<keyword evidence="5" id="KW-0378">Hydrolase</keyword>
<evidence type="ECO:0000313" key="10">
    <source>
        <dbReference type="Proteomes" id="UP001055111"/>
    </source>
</evidence>
<dbReference type="EMBL" id="BPUS01000007">
    <property type="protein sequence ID" value="GJH26707.1"/>
    <property type="molecule type" value="Genomic_DNA"/>
</dbReference>
<dbReference type="Proteomes" id="UP001055111">
    <property type="component" value="Unassembled WGS sequence"/>
</dbReference>
<evidence type="ECO:0000256" key="7">
    <source>
        <dbReference type="ARBA" id="ARBA00038093"/>
    </source>
</evidence>
<evidence type="ECO:0000313" key="9">
    <source>
        <dbReference type="EMBL" id="GJH26707.1"/>
    </source>
</evidence>
<keyword evidence="3" id="KW-0540">Nuclease</keyword>
<dbReference type="PANTHER" id="PTHR33653:SF1">
    <property type="entry name" value="RIBONUCLEASE VAPC2"/>
    <property type="match status" value="1"/>
</dbReference>
<evidence type="ECO:0000256" key="5">
    <source>
        <dbReference type="ARBA" id="ARBA00022801"/>
    </source>
</evidence>
<comment type="cofactor">
    <cofactor evidence="1">
        <name>Mg(2+)</name>
        <dbReference type="ChEBI" id="CHEBI:18420"/>
    </cofactor>
</comment>
<dbReference type="GO" id="GO:0016787">
    <property type="term" value="F:hydrolase activity"/>
    <property type="evidence" value="ECO:0007669"/>
    <property type="project" value="UniProtKB-KW"/>
</dbReference>
<dbReference type="GO" id="GO:0046872">
    <property type="term" value="F:metal ion binding"/>
    <property type="evidence" value="ECO:0007669"/>
    <property type="project" value="UniProtKB-KW"/>
</dbReference>
<keyword evidence="2" id="KW-1277">Toxin-antitoxin system</keyword>
<dbReference type="RefSeq" id="WP_238213326.1">
    <property type="nucleotide sequence ID" value="NZ_BPUS01000007.1"/>
</dbReference>
<comment type="similarity">
    <text evidence="7">Belongs to the PINc/VapC protein family.</text>
</comment>
<feature type="domain" description="PIN" evidence="8">
    <location>
        <begin position="5"/>
        <end position="105"/>
    </location>
</feature>
<dbReference type="SUPFAM" id="SSF88723">
    <property type="entry name" value="PIN domain-like"/>
    <property type="match status" value="1"/>
</dbReference>
<gene>
    <name evidence="9" type="ORF">CBA19CS42_19345</name>
</gene>
<dbReference type="InterPro" id="IPR002716">
    <property type="entry name" value="PIN_dom"/>
</dbReference>
<evidence type="ECO:0000256" key="4">
    <source>
        <dbReference type="ARBA" id="ARBA00022723"/>
    </source>
</evidence>
<dbReference type="Gene3D" id="3.40.50.1010">
    <property type="entry name" value="5'-nuclease"/>
    <property type="match status" value="1"/>
</dbReference>
<keyword evidence="6" id="KW-0460">Magnesium</keyword>
<dbReference type="AlphaFoldDB" id="A0AA37ICN4"/>
<evidence type="ECO:0000259" key="8">
    <source>
        <dbReference type="Pfam" id="PF01850"/>
    </source>
</evidence>
<dbReference type="InterPro" id="IPR029060">
    <property type="entry name" value="PIN-like_dom_sf"/>
</dbReference>
<name>A0AA37ICN4_9BURK</name>
<evidence type="ECO:0000256" key="3">
    <source>
        <dbReference type="ARBA" id="ARBA00022722"/>
    </source>
</evidence>
<proteinExistence type="inferred from homology"/>
<keyword evidence="4" id="KW-0479">Metal-binding</keyword>
<sequence>MVRALFDTNILIDYLLGIGAARIEIERYEERSISIITLMEVLVGATPDNESSLRAWLATFDLVPLDTAVANLAIGIRKKSRIKLPDAIVWASAQSVNALLVSRNSKDFPPDDPGVRMPYQL</sequence>
<dbReference type="PANTHER" id="PTHR33653">
    <property type="entry name" value="RIBONUCLEASE VAPC2"/>
    <property type="match status" value="1"/>
</dbReference>
<dbReference type="GO" id="GO:0004518">
    <property type="term" value="F:nuclease activity"/>
    <property type="evidence" value="ECO:0007669"/>
    <property type="project" value="UniProtKB-KW"/>
</dbReference>